<dbReference type="PRINTS" id="PR00996">
    <property type="entry name" value="CHERMTFRASE"/>
</dbReference>
<dbReference type="Gene3D" id="3.40.50.150">
    <property type="entry name" value="Vaccinia Virus protein VP39"/>
    <property type="match status" value="1"/>
</dbReference>
<dbReference type="EMBL" id="RAWG01000091">
    <property type="protein sequence ID" value="RKH42234.1"/>
    <property type="molecule type" value="Genomic_DNA"/>
</dbReference>
<dbReference type="InterPro" id="IPR022641">
    <property type="entry name" value="CheR_N"/>
</dbReference>
<dbReference type="Pfam" id="PF01739">
    <property type="entry name" value="CheR"/>
    <property type="match status" value="1"/>
</dbReference>
<dbReference type="InterPro" id="IPR029063">
    <property type="entry name" value="SAM-dependent_MTases_sf"/>
</dbReference>
<comment type="catalytic activity">
    <reaction evidence="1">
        <text>L-glutamyl-[protein] + S-adenosyl-L-methionine = [protein]-L-glutamate 5-O-methyl ester + S-adenosyl-L-homocysteine</text>
        <dbReference type="Rhea" id="RHEA:24452"/>
        <dbReference type="Rhea" id="RHEA-COMP:10208"/>
        <dbReference type="Rhea" id="RHEA-COMP:10311"/>
        <dbReference type="ChEBI" id="CHEBI:29973"/>
        <dbReference type="ChEBI" id="CHEBI:57856"/>
        <dbReference type="ChEBI" id="CHEBI:59789"/>
        <dbReference type="ChEBI" id="CHEBI:82795"/>
        <dbReference type="EC" id="2.1.1.80"/>
    </reaction>
</comment>
<keyword evidence="3 7" id="KW-0489">Methyltransferase</keyword>
<dbReference type="AlphaFoldDB" id="A0A3A8NS37"/>
<dbReference type="GO" id="GO:0032259">
    <property type="term" value="P:methylation"/>
    <property type="evidence" value="ECO:0007669"/>
    <property type="project" value="UniProtKB-KW"/>
</dbReference>
<gene>
    <name evidence="7" type="ORF">D7X12_16335</name>
</gene>
<dbReference type="InterPro" id="IPR000780">
    <property type="entry name" value="CheR_MeTrfase"/>
</dbReference>
<accession>A0A3A8NS37</accession>
<dbReference type="PANTHER" id="PTHR24422:SF19">
    <property type="entry name" value="CHEMOTAXIS PROTEIN METHYLTRANSFERASE"/>
    <property type="match status" value="1"/>
</dbReference>
<dbReference type="InterPro" id="IPR050903">
    <property type="entry name" value="Bact_Chemotaxis_MeTrfase"/>
</dbReference>
<keyword evidence="4 7" id="KW-0808">Transferase</keyword>
<dbReference type="EC" id="2.1.1.80" evidence="2"/>
<name>A0A3A8NS37_9BACT</name>
<proteinExistence type="predicted"/>
<dbReference type="RefSeq" id="WP_120626190.1">
    <property type="nucleotide sequence ID" value="NZ_RAWG01000091.1"/>
</dbReference>
<evidence type="ECO:0000256" key="2">
    <source>
        <dbReference type="ARBA" id="ARBA00012534"/>
    </source>
</evidence>
<dbReference type="InterPro" id="IPR022642">
    <property type="entry name" value="CheR_C"/>
</dbReference>
<dbReference type="Gene3D" id="1.10.155.10">
    <property type="entry name" value="Chemotaxis receptor methyltransferase CheR, N-terminal domain"/>
    <property type="match status" value="1"/>
</dbReference>
<dbReference type="PANTHER" id="PTHR24422">
    <property type="entry name" value="CHEMOTAXIS PROTEIN METHYLTRANSFERASE"/>
    <property type="match status" value="1"/>
</dbReference>
<evidence type="ECO:0000256" key="5">
    <source>
        <dbReference type="ARBA" id="ARBA00022691"/>
    </source>
</evidence>
<evidence type="ECO:0000259" key="6">
    <source>
        <dbReference type="PROSITE" id="PS50123"/>
    </source>
</evidence>
<dbReference type="PROSITE" id="PS50123">
    <property type="entry name" value="CHER"/>
    <property type="match status" value="1"/>
</dbReference>
<dbReference type="InterPro" id="IPR036804">
    <property type="entry name" value="CheR_N_sf"/>
</dbReference>
<feature type="domain" description="CheR-type methyltransferase" evidence="6">
    <location>
        <begin position="1"/>
        <end position="275"/>
    </location>
</feature>
<evidence type="ECO:0000256" key="1">
    <source>
        <dbReference type="ARBA" id="ARBA00001541"/>
    </source>
</evidence>
<dbReference type="OrthoDB" id="9786165at2"/>
<evidence type="ECO:0000256" key="3">
    <source>
        <dbReference type="ARBA" id="ARBA00022603"/>
    </source>
</evidence>
<dbReference type="SUPFAM" id="SSF53335">
    <property type="entry name" value="S-adenosyl-L-methionine-dependent methyltransferases"/>
    <property type="match status" value="1"/>
</dbReference>
<dbReference type="SUPFAM" id="SSF47757">
    <property type="entry name" value="Chemotaxis receptor methyltransferase CheR, N-terminal domain"/>
    <property type="match status" value="1"/>
</dbReference>
<keyword evidence="5" id="KW-0949">S-adenosyl-L-methionine</keyword>
<evidence type="ECO:0000313" key="7">
    <source>
        <dbReference type="EMBL" id="RKH42234.1"/>
    </source>
</evidence>
<protein>
    <recommendedName>
        <fullName evidence="2">protein-glutamate O-methyltransferase</fullName>
        <ecNumber evidence="2">2.1.1.80</ecNumber>
    </recommendedName>
</protein>
<dbReference type="Pfam" id="PF03705">
    <property type="entry name" value="CheR_N"/>
    <property type="match status" value="1"/>
</dbReference>
<dbReference type="SMART" id="SM00138">
    <property type="entry name" value="MeTrc"/>
    <property type="match status" value="1"/>
</dbReference>
<evidence type="ECO:0000256" key="4">
    <source>
        <dbReference type="ARBA" id="ARBA00022679"/>
    </source>
</evidence>
<sequence>MPLQPDDFAWLRQHVRRRSGLVLEQDTAALVETRLTWLMREEQVADVTALLARLRAQPENSPLHQRMTEALANHETAFFRDASVFESLRSTVLPALLARRGRTRTLRIWCAACAFGQEPYSVAMTLAEAGLLITGWTVRILATDFSTRALVRASEARYDAQEIHRGLTPLLRQRYFHQERDGGGRINEQLRKAVELRPLNLMEDFPPEPPMDVVFLRNVMIYWDAPTRRAVLARVRRMLHADGYLVLGAAEAAPLVEDGFSRHLIGQTGWYRPAPVPGVVPVATVDERSQTRAPPRVTP</sequence>
<reference evidence="8" key="1">
    <citation type="submission" date="2018-09" db="EMBL/GenBank/DDBJ databases">
        <authorList>
            <person name="Livingstone P.G."/>
            <person name="Whitworth D.E."/>
        </authorList>
    </citation>
    <scope>NUCLEOTIDE SEQUENCE [LARGE SCALE GENOMIC DNA]</scope>
    <source>
        <strain evidence="8">CA040B</strain>
    </source>
</reference>
<organism evidence="7 8">
    <name type="scientific">Corallococcus sicarius</name>
    <dbReference type="NCBI Taxonomy" id="2316726"/>
    <lineage>
        <taxon>Bacteria</taxon>
        <taxon>Pseudomonadati</taxon>
        <taxon>Myxococcota</taxon>
        <taxon>Myxococcia</taxon>
        <taxon>Myxococcales</taxon>
        <taxon>Cystobacterineae</taxon>
        <taxon>Myxococcaceae</taxon>
        <taxon>Corallococcus</taxon>
    </lineage>
</organism>
<keyword evidence="8" id="KW-1185">Reference proteome</keyword>
<dbReference type="Proteomes" id="UP000273405">
    <property type="component" value="Unassembled WGS sequence"/>
</dbReference>
<comment type="caution">
    <text evidence="7">The sequence shown here is derived from an EMBL/GenBank/DDBJ whole genome shotgun (WGS) entry which is preliminary data.</text>
</comment>
<dbReference type="GO" id="GO:0008983">
    <property type="term" value="F:protein-glutamate O-methyltransferase activity"/>
    <property type="evidence" value="ECO:0007669"/>
    <property type="project" value="UniProtKB-EC"/>
</dbReference>
<evidence type="ECO:0000313" key="8">
    <source>
        <dbReference type="Proteomes" id="UP000273405"/>
    </source>
</evidence>